<dbReference type="KEGG" id="soy:115878374"/>
<gene>
    <name evidence="3" type="primary">LOC115878374</name>
</gene>
<protein>
    <submittedName>
        <fullName evidence="3">Uncharacterized protein LOC115878374</fullName>
    </submittedName>
</protein>
<dbReference type="OrthoDB" id="6781774at2759"/>
<dbReference type="GeneID" id="115878374"/>
<accession>A0A6J2XHY0</accession>
<feature type="signal peptide" evidence="1">
    <location>
        <begin position="1"/>
        <end position="18"/>
    </location>
</feature>
<evidence type="ECO:0000313" key="3">
    <source>
        <dbReference type="RefSeq" id="XP_030750711.1"/>
    </source>
</evidence>
<dbReference type="AlphaFoldDB" id="A0A6J2XHY0"/>
<name>A0A6J2XHY0_SITOR</name>
<dbReference type="RefSeq" id="XP_030750711.1">
    <property type="nucleotide sequence ID" value="XM_030894851.1"/>
</dbReference>
<keyword evidence="2" id="KW-1185">Reference proteome</keyword>
<dbReference type="Proteomes" id="UP000504635">
    <property type="component" value="Unplaced"/>
</dbReference>
<feature type="chain" id="PRO_5026966887" evidence="1">
    <location>
        <begin position="19"/>
        <end position="167"/>
    </location>
</feature>
<proteinExistence type="predicted"/>
<dbReference type="InParanoid" id="A0A6J2XHY0"/>
<organism evidence="2 3">
    <name type="scientific">Sitophilus oryzae</name>
    <name type="common">Rice weevil</name>
    <name type="synonym">Curculio oryzae</name>
    <dbReference type="NCBI Taxonomy" id="7048"/>
    <lineage>
        <taxon>Eukaryota</taxon>
        <taxon>Metazoa</taxon>
        <taxon>Ecdysozoa</taxon>
        <taxon>Arthropoda</taxon>
        <taxon>Hexapoda</taxon>
        <taxon>Insecta</taxon>
        <taxon>Pterygota</taxon>
        <taxon>Neoptera</taxon>
        <taxon>Endopterygota</taxon>
        <taxon>Coleoptera</taxon>
        <taxon>Polyphaga</taxon>
        <taxon>Cucujiformia</taxon>
        <taxon>Curculionidae</taxon>
        <taxon>Dryophthorinae</taxon>
        <taxon>Sitophilus</taxon>
    </lineage>
</organism>
<sequence length="167" mass="18729">MHSWVVLLVCSFAAAVVALPSGPGYGGVVLSAPQYGERAELDRAYVVPTGYAYQPEIKIVERPPEAIEYYNHVQKEHQKKYEEKVLKDAYNKYLDKKVAYKKGKVAAIFGKAVEKAIDLKAVLTQQTLEFITKVAIKTAANLAKSGVKAKVHKIQEKQTPEYAYKYY</sequence>
<evidence type="ECO:0000313" key="2">
    <source>
        <dbReference type="Proteomes" id="UP000504635"/>
    </source>
</evidence>
<reference evidence="3" key="1">
    <citation type="submission" date="2025-08" db="UniProtKB">
        <authorList>
            <consortium name="RefSeq"/>
        </authorList>
    </citation>
    <scope>IDENTIFICATION</scope>
    <source>
        <tissue evidence="3">Gonads</tissue>
    </source>
</reference>
<keyword evidence="1" id="KW-0732">Signal</keyword>
<evidence type="ECO:0000256" key="1">
    <source>
        <dbReference type="SAM" id="SignalP"/>
    </source>
</evidence>